<dbReference type="AlphaFoldDB" id="A0A375CQT0"/>
<proteinExistence type="predicted"/>
<comment type="caution">
    <text evidence="1">The sequence shown here is derived from an EMBL/GenBank/DDBJ whole genome shotgun (WGS) entry which is preliminary data.</text>
</comment>
<dbReference type="Proteomes" id="UP000256297">
    <property type="component" value="Unassembled WGS sequence"/>
</dbReference>
<evidence type="ECO:0000313" key="1">
    <source>
        <dbReference type="EMBL" id="SOY77518.1"/>
    </source>
</evidence>
<evidence type="ECO:0000313" key="2">
    <source>
        <dbReference type="Proteomes" id="UP000256297"/>
    </source>
</evidence>
<sequence length="69" mass="7167">MVTAAIATRTPSPMLLLCAKEAESENANGDMSRPRRGITRVTATKAVTAAKGNIADKAVMRVVPGPTNS</sequence>
<reference evidence="2" key="1">
    <citation type="submission" date="2018-01" db="EMBL/GenBank/DDBJ databases">
        <authorList>
            <person name="Gaut B.S."/>
            <person name="Morton B.R."/>
            <person name="Clegg M.T."/>
            <person name="Duvall M.R."/>
        </authorList>
    </citation>
    <scope>NUCLEOTIDE SEQUENCE [LARGE SCALE GENOMIC DNA]</scope>
</reference>
<organism evidence="1 2">
    <name type="scientific">Cupriavidus taiwanensis</name>
    <dbReference type="NCBI Taxonomy" id="164546"/>
    <lineage>
        <taxon>Bacteria</taxon>
        <taxon>Pseudomonadati</taxon>
        <taxon>Pseudomonadota</taxon>
        <taxon>Betaproteobacteria</taxon>
        <taxon>Burkholderiales</taxon>
        <taxon>Burkholderiaceae</taxon>
        <taxon>Cupriavidus</taxon>
    </lineage>
</organism>
<name>A0A375CQT0_9BURK</name>
<gene>
    <name evidence="1" type="ORF">CBM2589_U10035</name>
</gene>
<accession>A0A375CQT0</accession>
<protein>
    <submittedName>
        <fullName evidence="1">Uncharacterized protein</fullName>
    </submittedName>
</protein>
<dbReference type="EMBL" id="OFSP01000078">
    <property type="protein sequence ID" value="SOY77518.1"/>
    <property type="molecule type" value="Genomic_DNA"/>
</dbReference>